<gene>
    <name evidence="1" type="ORF">PHPALM_19714</name>
</gene>
<proteinExistence type="predicted"/>
<name>A0A2P4XGR1_9STRA</name>
<dbReference type="AlphaFoldDB" id="A0A2P4XGR1"/>
<accession>A0A2P4XGR1</accession>
<comment type="caution">
    <text evidence="1">The sequence shown here is derived from an EMBL/GenBank/DDBJ whole genome shotgun (WGS) entry which is preliminary data.</text>
</comment>
<evidence type="ECO:0000313" key="1">
    <source>
        <dbReference type="EMBL" id="POM64714.1"/>
    </source>
</evidence>
<organism evidence="1 2">
    <name type="scientific">Phytophthora palmivora</name>
    <dbReference type="NCBI Taxonomy" id="4796"/>
    <lineage>
        <taxon>Eukaryota</taxon>
        <taxon>Sar</taxon>
        <taxon>Stramenopiles</taxon>
        <taxon>Oomycota</taxon>
        <taxon>Peronosporomycetes</taxon>
        <taxon>Peronosporales</taxon>
        <taxon>Peronosporaceae</taxon>
        <taxon>Phytophthora</taxon>
    </lineage>
</organism>
<evidence type="ECO:0000313" key="2">
    <source>
        <dbReference type="Proteomes" id="UP000237271"/>
    </source>
</evidence>
<dbReference type="EMBL" id="NCKW01011059">
    <property type="protein sequence ID" value="POM64714.1"/>
    <property type="molecule type" value="Genomic_DNA"/>
</dbReference>
<dbReference type="Proteomes" id="UP000237271">
    <property type="component" value="Unassembled WGS sequence"/>
</dbReference>
<sequence>MTQTSKKRSVTTTSHSDATAAAASAVAASSATAAAVSLKRTVTIDLTSLKRPRLDQLKLKCIAPKLDVLKNTKKDDRVEILTAWSTNKGGIETLLQCQRNRAKKGECEEDTKRTKGFMFRLLNVLFSDRLCEAFLATGHQVSHAEIDQGGYTFWSDVSAAFGAGTSAFKTLISPDSMFEGVDSLFAMAHSAANLNRINLPLQKRNQRCPDMVATASRTAVVDMRMFTTCIAGSGREFCSVNLYADGEDDLTKEGREVANLHVNRKRRKSYQSADILEHVSELHGKETNETTSAMQKDTWNEQKLFIQEQRAAQKLTTLYSLLDRNSSSW</sequence>
<keyword evidence="2" id="KW-1185">Reference proteome</keyword>
<reference evidence="1 2" key="1">
    <citation type="journal article" date="2017" name="Genome Biol. Evol.">
        <title>Phytophthora megakarya and P. palmivora, closely related causal agents of cacao black pod rot, underwent increases in genome sizes and gene numbers by different mechanisms.</title>
        <authorList>
            <person name="Ali S.S."/>
            <person name="Shao J."/>
            <person name="Lary D.J."/>
            <person name="Kronmiller B."/>
            <person name="Shen D."/>
            <person name="Strem M.D."/>
            <person name="Amoako-Attah I."/>
            <person name="Akrofi A.Y."/>
            <person name="Begoude B.A."/>
            <person name="Ten Hoopen G.M."/>
            <person name="Coulibaly K."/>
            <person name="Kebe B.I."/>
            <person name="Melnick R.L."/>
            <person name="Guiltinan M.J."/>
            <person name="Tyler B.M."/>
            <person name="Meinhardt L.W."/>
            <person name="Bailey B.A."/>
        </authorList>
    </citation>
    <scope>NUCLEOTIDE SEQUENCE [LARGE SCALE GENOMIC DNA]</scope>
    <source>
        <strain evidence="2">sbr112.9</strain>
    </source>
</reference>
<dbReference type="OrthoDB" id="113131at2759"/>
<protein>
    <submittedName>
        <fullName evidence="1">Uncharacterized protein</fullName>
    </submittedName>
</protein>